<keyword evidence="1" id="KW-0732">Signal</keyword>
<organism evidence="2 3">
    <name type="scientific">Neolewinella xylanilytica</name>
    <dbReference type="NCBI Taxonomy" id="1514080"/>
    <lineage>
        <taxon>Bacteria</taxon>
        <taxon>Pseudomonadati</taxon>
        <taxon>Bacteroidota</taxon>
        <taxon>Saprospiria</taxon>
        <taxon>Saprospirales</taxon>
        <taxon>Lewinellaceae</taxon>
        <taxon>Neolewinella</taxon>
    </lineage>
</organism>
<name>A0A2S6I835_9BACT</name>
<feature type="chain" id="PRO_5015605145" description="Outer membrane protein with beta-barrel domain" evidence="1">
    <location>
        <begin position="24"/>
        <end position="214"/>
    </location>
</feature>
<protein>
    <recommendedName>
        <fullName evidence="4">Outer membrane protein with beta-barrel domain</fullName>
    </recommendedName>
</protein>
<dbReference type="RefSeq" id="WP_146088683.1">
    <property type="nucleotide sequence ID" value="NZ_PTJC01000005.1"/>
</dbReference>
<sequence>MYTPQRLAALFLLLALIGRPVLAQNNSIISIAPDLTILLNKQGLNLYDNGYLVDHAPSNLSFGLSALRRHYSRAGKPLSFEYGLRLHKETTRLDVTGPNAERSGITLHQLGVGVPLRVFFDGWKKGKGLIKNQSGLFVELMNSANFRGDLSKNVYTSHLSLGARTKGRVVYFQIAFGWPVYTSQTFFTALDRGFAFTNNQRRFALLTLGYSLPD</sequence>
<evidence type="ECO:0000313" key="2">
    <source>
        <dbReference type="EMBL" id="PPK87651.1"/>
    </source>
</evidence>
<dbReference type="EMBL" id="PTJC01000005">
    <property type="protein sequence ID" value="PPK87651.1"/>
    <property type="molecule type" value="Genomic_DNA"/>
</dbReference>
<dbReference type="Proteomes" id="UP000237662">
    <property type="component" value="Unassembled WGS sequence"/>
</dbReference>
<comment type="caution">
    <text evidence="2">The sequence shown here is derived from an EMBL/GenBank/DDBJ whole genome shotgun (WGS) entry which is preliminary data.</text>
</comment>
<feature type="signal peptide" evidence="1">
    <location>
        <begin position="1"/>
        <end position="23"/>
    </location>
</feature>
<dbReference type="OrthoDB" id="9823252at2"/>
<gene>
    <name evidence="2" type="ORF">CLV84_0599</name>
</gene>
<accession>A0A2S6I835</accession>
<evidence type="ECO:0000313" key="3">
    <source>
        <dbReference type="Proteomes" id="UP000237662"/>
    </source>
</evidence>
<reference evidence="2 3" key="1">
    <citation type="submission" date="2018-02" db="EMBL/GenBank/DDBJ databases">
        <title>Genomic Encyclopedia of Archaeal and Bacterial Type Strains, Phase II (KMG-II): from individual species to whole genera.</title>
        <authorList>
            <person name="Goeker M."/>
        </authorList>
    </citation>
    <scope>NUCLEOTIDE SEQUENCE [LARGE SCALE GENOMIC DNA]</scope>
    <source>
        <strain evidence="2 3">DSM 29526</strain>
    </source>
</reference>
<evidence type="ECO:0008006" key="4">
    <source>
        <dbReference type="Google" id="ProtNLM"/>
    </source>
</evidence>
<evidence type="ECO:0000256" key="1">
    <source>
        <dbReference type="SAM" id="SignalP"/>
    </source>
</evidence>
<keyword evidence="3" id="KW-1185">Reference proteome</keyword>
<proteinExistence type="predicted"/>
<dbReference type="AlphaFoldDB" id="A0A2S6I835"/>